<dbReference type="RefSeq" id="WP_283759171.1">
    <property type="nucleotide sequence ID" value="NZ_JAQOSQ010000016.1"/>
</dbReference>
<evidence type="ECO:0000313" key="3">
    <source>
        <dbReference type="Proteomes" id="UP001232992"/>
    </source>
</evidence>
<evidence type="ECO:0000256" key="1">
    <source>
        <dbReference type="ARBA" id="ARBA00022649"/>
    </source>
</evidence>
<proteinExistence type="predicted"/>
<name>A0ABT7BZ87_9CYAN</name>
<comment type="caution">
    <text evidence="2">The sequence shown here is derived from an EMBL/GenBank/DDBJ whole genome shotgun (WGS) entry which is preliminary data.</text>
</comment>
<dbReference type="Pfam" id="PF05016">
    <property type="entry name" value="ParE_toxin"/>
    <property type="match status" value="1"/>
</dbReference>
<dbReference type="Proteomes" id="UP001232992">
    <property type="component" value="Unassembled WGS sequence"/>
</dbReference>
<sequence length="107" mass="12702">MTEKYQVIIQPEAEQGIKEAYYWVSNYSPRQGRNWLEGIYKAIMSLEQMSLRCSLAFENNYFAEEIRQLLYGKGKNTYRILFTVTDRTVHILYVRHCAQQPLSPDEE</sequence>
<accession>A0ABT7BZ87</accession>
<protein>
    <submittedName>
        <fullName evidence="2">Type II toxin-antitoxin system RelE/ParE family toxin</fullName>
    </submittedName>
</protein>
<reference evidence="2 3" key="1">
    <citation type="submission" date="2023-01" db="EMBL/GenBank/DDBJ databases">
        <title>Novel diversity within Roseofilum (Cyanobacteria; Desertifilaceae) from marine benthic mats with descriptions of four novel species.</title>
        <authorList>
            <person name="Wang Y."/>
            <person name="Berthold D.E."/>
            <person name="Hu J."/>
            <person name="Lefler F.W."/>
            <person name="Laughinghouse H.D. IV."/>
        </authorList>
    </citation>
    <scope>NUCLEOTIDE SEQUENCE [LARGE SCALE GENOMIC DNA]</scope>
    <source>
        <strain evidence="2 3">BLCC-M143</strain>
    </source>
</reference>
<dbReference type="InterPro" id="IPR007712">
    <property type="entry name" value="RelE/ParE_toxin"/>
</dbReference>
<dbReference type="InterPro" id="IPR035093">
    <property type="entry name" value="RelE/ParE_toxin_dom_sf"/>
</dbReference>
<organism evidence="2 3">
    <name type="scientific">Roseofilum casamattae BLCC-M143</name>
    <dbReference type="NCBI Taxonomy" id="3022442"/>
    <lineage>
        <taxon>Bacteria</taxon>
        <taxon>Bacillati</taxon>
        <taxon>Cyanobacteriota</taxon>
        <taxon>Cyanophyceae</taxon>
        <taxon>Desertifilales</taxon>
        <taxon>Desertifilaceae</taxon>
        <taxon>Roseofilum</taxon>
        <taxon>Roseofilum casamattae</taxon>
    </lineage>
</organism>
<gene>
    <name evidence="2" type="ORF">PMH09_15115</name>
</gene>
<dbReference type="EMBL" id="JAQOSQ010000016">
    <property type="protein sequence ID" value="MDJ1184515.1"/>
    <property type="molecule type" value="Genomic_DNA"/>
</dbReference>
<evidence type="ECO:0000313" key="2">
    <source>
        <dbReference type="EMBL" id="MDJ1184515.1"/>
    </source>
</evidence>
<keyword evidence="1" id="KW-1277">Toxin-antitoxin system</keyword>
<dbReference type="Gene3D" id="3.30.2310.20">
    <property type="entry name" value="RelE-like"/>
    <property type="match status" value="1"/>
</dbReference>
<keyword evidence="3" id="KW-1185">Reference proteome</keyword>